<keyword evidence="18" id="KW-1185">Reference proteome</keyword>
<comment type="catalytic activity">
    <reaction evidence="6">
        <text>an S-substituted L-cysteinylglycine + H2O = an S-substituted L-cysteine + glycine</text>
        <dbReference type="Rhea" id="RHEA:60444"/>
        <dbReference type="ChEBI" id="CHEBI:15377"/>
        <dbReference type="ChEBI" id="CHEBI:57305"/>
        <dbReference type="ChEBI" id="CHEBI:58717"/>
        <dbReference type="ChEBI" id="CHEBI:143103"/>
        <dbReference type="EC" id="3.4.13.23"/>
    </reaction>
    <physiologicalReaction direction="left-to-right" evidence="6">
        <dbReference type="Rhea" id="RHEA:60445"/>
    </physiologicalReaction>
</comment>
<dbReference type="InterPro" id="IPR043472">
    <property type="entry name" value="Macro_dom-like"/>
</dbReference>
<dbReference type="VEuPathDB" id="VectorBase:PPAI010981"/>
<dbReference type="GO" id="GO:0005737">
    <property type="term" value="C:cytoplasm"/>
    <property type="evidence" value="ECO:0007669"/>
    <property type="project" value="InterPro"/>
</dbReference>
<evidence type="ECO:0000256" key="5">
    <source>
        <dbReference type="ARBA" id="ARBA00022801"/>
    </source>
</evidence>
<dbReference type="GO" id="GO:0006508">
    <property type="term" value="P:proteolysis"/>
    <property type="evidence" value="ECO:0007669"/>
    <property type="project" value="UniProtKB-KW"/>
</dbReference>
<evidence type="ECO:0000256" key="14">
    <source>
        <dbReference type="ARBA" id="ARBA00049107"/>
    </source>
</evidence>
<sequence>EDDLYDPGKLTQAAQKYNTRFANGRLLELLKISGPCPRRGESRTFFNIDPFYARVVVAGLGHECLDYSEQEVLDESKEAIRIAAAVGCRELQKLHTANVSVESFGHAESAAEGAALGIWTNHEFRSLTHTFEPQINLYELEGEDTDRIGWEIGLQKASAQNLTRQLQDTPANLLTPSMFAQNIVNILTSYFGTRCDERPIVLIGQGTTFDSGGLCRKTAHDQEYSRGDMTGAAVVVATCRAIASMNLPVNIRGLIPLCEHIMGASAMKPGDVVKTMNGKCIEIADTDAEGPLVIVDALLYAKNYFPRFVIDIGTISGEICQTFGNEVSTVFTNSEDLWEQIREASVHTGELN</sequence>
<evidence type="ECO:0000256" key="8">
    <source>
        <dbReference type="ARBA" id="ARBA00029605"/>
    </source>
</evidence>
<dbReference type="GO" id="GO:0030145">
    <property type="term" value="F:manganese ion binding"/>
    <property type="evidence" value="ECO:0007669"/>
    <property type="project" value="InterPro"/>
</dbReference>
<protein>
    <recommendedName>
        <fullName evidence="2">Cytosol aminopeptidase</fullName>
        <ecNumber evidence="7">3.4.13.23</ecNumber>
    </recommendedName>
    <alternativeName>
        <fullName evidence="10">Cysteinylglycine-S-conjugate dipeptidase</fullName>
    </alternativeName>
    <alternativeName>
        <fullName evidence="11">Leucine aminopeptidase 3</fullName>
    </alternativeName>
    <alternativeName>
        <fullName evidence="9">Proline aminopeptidase</fullName>
    </alternativeName>
    <alternativeName>
        <fullName evidence="8">Prolyl aminopeptidase</fullName>
    </alternativeName>
</protein>
<dbReference type="Pfam" id="PF00883">
    <property type="entry name" value="Peptidase_M17"/>
    <property type="match status" value="1"/>
</dbReference>
<evidence type="ECO:0000256" key="6">
    <source>
        <dbReference type="ARBA" id="ARBA00023511"/>
    </source>
</evidence>
<proteinExistence type="inferred from homology"/>
<dbReference type="InterPro" id="IPR000819">
    <property type="entry name" value="Peptidase_M17_C"/>
</dbReference>
<dbReference type="PANTHER" id="PTHR11963:SF25">
    <property type="entry name" value="CYTOSOL AMINOPEPTIDASE"/>
    <property type="match status" value="1"/>
</dbReference>
<comment type="function">
    <text evidence="12">Cytosolic metallopeptidase that catalyzes the removal of unsubstituted N-terminal hydrophobic amino acids from various peptides. The presence of Zn(2+) ions is essential for the peptidase activity, and the association with other cofactors can modulate the substrate spectificity of the enzyme. For instance, in the presence of Mn(2+), it displays a specific Cys-Gly hydrolyzing activity of Cys-Gly-S-conjugates. Involved in the metabolism of glutathione and in the degradation of glutathione S-conjugates, which may play a role in the control of the cell redox status.</text>
</comment>
<evidence type="ECO:0000256" key="13">
    <source>
        <dbReference type="ARBA" id="ARBA00047881"/>
    </source>
</evidence>
<comment type="similarity">
    <text evidence="1">Belongs to the peptidase M17 family.</text>
</comment>
<feature type="domain" description="Peptidase M17 leucyl aminopeptidase N-terminal" evidence="16">
    <location>
        <begin position="4"/>
        <end position="126"/>
    </location>
</feature>
<comment type="catalytic activity">
    <reaction evidence="13">
        <text>S-benzyl-L-cysteinylglycine + H2O = S-benzyl-L-cysteine + glycine</text>
        <dbReference type="Rhea" id="RHEA:62568"/>
        <dbReference type="ChEBI" id="CHEBI:15377"/>
        <dbReference type="ChEBI" id="CHEBI:57305"/>
        <dbReference type="ChEBI" id="CHEBI:145802"/>
        <dbReference type="ChEBI" id="CHEBI:145803"/>
    </reaction>
    <physiologicalReaction direction="left-to-right" evidence="13">
        <dbReference type="Rhea" id="RHEA:62569"/>
    </physiologicalReaction>
</comment>
<name>A0A1B0DQZ8_PHLPP</name>
<evidence type="ECO:0000256" key="7">
    <source>
        <dbReference type="ARBA" id="ARBA00023625"/>
    </source>
</evidence>
<dbReference type="VEuPathDB" id="VectorBase:PPAPM1_009018"/>
<dbReference type="InterPro" id="IPR008283">
    <property type="entry name" value="Peptidase_M17_N"/>
</dbReference>
<accession>A0A1B0DQZ8</accession>
<dbReference type="Proteomes" id="UP000092462">
    <property type="component" value="Unassembled WGS sequence"/>
</dbReference>
<dbReference type="Gene3D" id="3.40.220.10">
    <property type="entry name" value="Leucine Aminopeptidase, subunit E, domain 1"/>
    <property type="match status" value="1"/>
</dbReference>
<dbReference type="EMBL" id="AJVK01019502">
    <property type="status" value="NOT_ANNOTATED_CDS"/>
    <property type="molecule type" value="Genomic_DNA"/>
</dbReference>
<keyword evidence="5" id="KW-0378">Hydrolase</keyword>
<dbReference type="PRINTS" id="PR00481">
    <property type="entry name" value="LAMNOPPTDASE"/>
</dbReference>
<evidence type="ECO:0000256" key="2">
    <source>
        <dbReference type="ARBA" id="ARBA00014190"/>
    </source>
</evidence>
<evidence type="ECO:0000259" key="15">
    <source>
        <dbReference type="Pfam" id="PF00883"/>
    </source>
</evidence>
<evidence type="ECO:0000313" key="18">
    <source>
        <dbReference type="Proteomes" id="UP000092462"/>
    </source>
</evidence>
<keyword evidence="4" id="KW-0645">Protease</keyword>
<dbReference type="Pfam" id="PF02789">
    <property type="entry name" value="Peptidase_M17_N"/>
    <property type="match status" value="1"/>
</dbReference>
<dbReference type="EC" id="3.4.13.23" evidence="7"/>
<dbReference type="InterPro" id="IPR011356">
    <property type="entry name" value="Leucine_aapep/pepB"/>
</dbReference>
<evidence type="ECO:0000256" key="11">
    <source>
        <dbReference type="ARBA" id="ARBA00031564"/>
    </source>
</evidence>
<evidence type="ECO:0000256" key="10">
    <source>
        <dbReference type="ARBA" id="ARBA00030997"/>
    </source>
</evidence>
<comment type="catalytic activity">
    <reaction evidence="14">
        <text>L-cysteinylglycine + H2O = L-cysteine + glycine</text>
        <dbReference type="Rhea" id="RHEA:28783"/>
        <dbReference type="ChEBI" id="CHEBI:15377"/>
        <dbReference type="ChEBI" id="CHEBI:35235"/>
        <dbReference type="ChEBI" id="CHEBI:57305"/>
        <dbReference type="ChEBI" id="CHEBI:61694"/>
    </reaction>
    <physiologicalReaction direction="left-to-right" evidence="14">
        <dbReference type="Rhea" id="RHEA:28784"/>
    </physiologicalReaction>
</comment>
<evidence type="ECO:0000256" key="4">
    <source>
        <dbReference type="ARBA" id="ARBA00022670"/>
    </source>
</evidence>
<organism evidence="17 18">
    <name type="scientific">Phlebotomus papatasi</name>
    <name type="common">Sandfly</name>
    <dbReference type="NCBI Taxonomy" id="29031"/>
    <lineage>
        <taxon>Eukaryota</taxon>
        <taxon>Metazoa</taxon>
        <taxon>Ecdysozoa</taxon>
        <taxon>Arthropoda</taxon>
        <taxon>Hexapoda</taxon>
        <taxon>Insecta</taxon>
        <taxon>Pterygota</taxon>
        <taxon>Neoptera</taxon>
        <taxon>Endopterygota</taxon>
        <taxon>Diptera</taxon>
        <taxon>Nematocera</taxon>
        <taxon>Psychodoidea</taxon>
        <taxon>Psychodidae</taxon>
        <taxon>Phlebotomus</taxon>
        <taxon>Phlebotomus</taxon>
    </lineage>
</organism>
<evidence type="ECO:0000256" key="1">
    <source>
        <dbReference type="ARBA" id="ARBA00009528"/>
    </source>
</evidence>
<dbReference type="EnsemblMetazoa" id="PPAI010981-RA">
    <property type="protein sequence ID" value="PPAI010981-PA"/>
    <property type="gene ID" value="PPAI010981"/>
</dbReference>
<dbReference type="Gene3D" id="3.40.630.10">
    <property type="entry name" value="Zn peptidases"/>
    <property type="match status" value="1"/>
</dbReference>
<dbReference type="SUPFAM" id="SSF52949">
    <property type="entry name" value="Macro domain-like"/>
    <property type="match status" value="1"/>
</dbReference>
<evidence type="ECO:0000313" key="17">
    <source>
        <dbReference type="EnsemblMetazoa" id="PPAI010981-PA"/>
    </source>
</evidence>
<evidence type="ECO:0000259" key="16">
    <source>
        <dbReference type="Pfam" id="PF02789"/>
    </source>
</evidence>
<evidence type="ECO:0000256" key="12">
    <source>
        <dbReference type="ARBA" id="ARBA00045966"/>
    </source>
</evidence>
<dbReference type="GO" id="GO:0070006">
    <property type="term" value="F:metalloaminopeptidase activity"/>
    <property type="evidence" value="ECO:0007669"/>
    <property type="project" value="InterPro"/>
</dbReference>
<dbReference type="SUPFAM" id="SSF53187">
    <property type="entry name" value="Zn-dependent exopeptidases"/>
    <property type="match status" value="1"/>
</dbReference>
<feature type="domain" description="Cytosol aminopeptidase" evidence="15">
    <location>
        <begin position="188"/>
        <end position="350"/>
    </location>
</feature>
<reference evidence="17" key="1">
    <citation type="submission" date="2022-08" db="UniProtKB">
        <authorList>
            <consortium name="EnsemblMetazoa"/>
        </authorList>
    </citation>
    <scope>IDENTIFICATION</scope>
    <source>
        <strain evidence="17">Israel</strain>
    </source>
</reference>
<dbReference type="PANTHER" id="PTHR11963">
    <property type="entry name" value="LEUCINE AMINOPEPTIDASE-RELATED"/>
    <property type="match status" value="1"/>
</dbReference>
<dbReference type="AlphaFoldDB" id="A0A1B0DQZ8"/>
<keyword evidence="3" id="KW-0031">Aminopeptidase</keyword>
<evidence type="ECO:0000256" key="3">
    <source>
        <dbReference type="ARBA" id="ARBA00022438"/>
    </source>
</evidence>
<evidence type="ECO:0000256" key="9">
    <source>
        <dbReference type="ARBA" id="ARBA00030930"/>
    </source>
</evidence>